<feature type="non-terminal residue" evidence="2">
    <location>
        <position position="212"/>
    </location>
</feature>
<dbReference type="AlphaFoldDB" id="A0A382MZH2"/>
<gene>
    <name evidence="2" type="ORF">METZ01_LOCUS307020</name>
</gene>
<dbReference type="EMBL" id="UINC01096900">
    <property type="protein sequence ID" value="SVC54166.1"/>
    <property type="molecule type" value="Genomic_DNA"/>
</dbReference>
<sequence>MLAPCLGKFGGIETFCLTLIEDLVKKGASVRLLRKKVSGFALDGSIEASETEIRKTWTKEELNRFESQFINRSDPDLRTAFDACDFVHLHNPMIEGVWMAKRRNLPCAMTIYNWRRKGLHPRLLAWRWAVRNADRRWYISEFVWNSWENRRQKGSARLPVVSRMPTGEIPTNQRKGFLFLGRWVSNKGLRILIEAYHQLAPDPEVWPLILLG</sequence>
<evidence type="ECO:0000259" key="1">
    <source>
        <dbReference type="Pfam" id="PF13439"/>
    </source>
</evidence>
<reference evidence="2" key="1">
    <citation type="submission" date="2018-05" db="EMBL/GenBank/DDBJ databases">
        <authorList>
            <person name="Lanie J.A."/>
            <person name="Ng W.-L."/>
            <person name="Kazmierczak K.M."/>
            <person name="Andrzejewski T.M."/>
            <person name="Davidsen T.M."/>
            <person name="Wayne K.J."/>
            <person name="Tettelin H."/>
            <person name="Glass J.I."/>
            <person name="Rusch D."/>
            <person name="Podicherti R."/>
            <person name="Tsui H.-C.T."/>
            <person name="Winkler M.E."/>
        </authorList>
    </citation>
    <scope>NUCLEOTIDE SEQUENCE</scope>
</reference>
<dbReference type="InterPro" id="IPR028098">
    <property type="entry name" value="Glyco_trans_4-like_N"/>
</dbReference>
<organism evidence="2">
    <name type="scientific">marine metagenome</name>
    <dbReference type="NCBI Taxonomy" id="408172"/>
    <lineage>
        <taxon>unclassified sequences</taxon>
        <taxon>metagenomes</taxon>
        <taxon>ecological metagenomes</taxon>
    </lineage>
</organism>
<accession>A0A382MZH2</accession>
<dbReference type="Gene3D" id="3.40.50.2000">
    <property type="entry name" value="Glycogen Phosphorylase B"/>
    <property type="match status" value="2"/>
</dbReference>
<name>A0A382MZH2_9ZZZZ</name>
<dbReference type="Pfam" id="PF13439">
    <property type="entry name" value="Glyco_transf_4"/>
    <property type="match status" value="1"/>
</dbReference>
<feature type="domain" description="Glycosyltransferase subfamily 4-like N-terminal" evidence="1">
    <location>
        <begin position="9"/>
        <end position="148"/>
    </location>
</feature>
<evidence type="ECO:0000313" key="2">
    <source>
        <dbReference type="EMBL" id="SVC54166.1"/>
    </source>
</evidence>
<proteinExistence type="predicted"/>
<dbReference type="SUPFAM" id="SSF53756">
    <property type="entry name" value="UDP-Glycosyltransferase/glycogen phosphorylase"/>
    <property type="match status" value="1"/>
</dbReference>
<protein>
    <recommendedName>
        <fullName evidence="1">Glycosyltransferase subfamily 4-like N-terminal domain-containing protein</fullName>
    </recommendedName>
</protein>